<evidence type="ECO:0000313" key="2">
    <source>
        <dbReference type="Proteomes" id="UP000002564"/>
    </source>
</evidence>
<name>B4RR39_NEIG2</name>
<accession>B4RR39</accession>
<sequence>MFSSFRRHFSFLTAILPGCRHFQFYSGLNLNRYGVASPCRTICTVCGFAALS</sequence>
<gene>
    <name evidence="1" type="ordered locus">NGK_2497</name>
</gene>
<reference evidence="1 2" key="1">
    <citation type="journal article" date="2008" name="J. Bacteriol.">
        <title>Complete genome sequence of Neisseria gonorrhoeae NCCP11945.</title>
        <authorList>
            <person name="Chung G.T."/>
            <person name="Yoo J.S."/>
            <person name="Oh H.B."/>
            <person name="Lee Y.S."/>
            <person name="Cha S.H."/>
            <person name="Kim S.J."/>
            <person name="Yoo C.K."/>
        </authorList>
    </citation>
    <scope>NUCLEOTIDE SEQUENCE [LARGE SCALE GENOMIC DNA]</scope>
    <source>
        <strain evidence="1 2">NCCP11945</strain>
    </source>
</reference>
<proteinExistence type="predicted"/>
<dbReference type="KEGG" id="ngk:NGK_2497"/>
<dbReference type="HOGENOM" id="CLU_213880_0_0_4"/>
<organism evidence="1 2">
    <name type="scientific">Neisseria gonorrhoeae (strain NCCP11945)</name>
    <dbReference type="NCBI Taxonomy" id="521006"/>
    <lineage>
        <taxon>Bacteria</taxon>
        <taxon>Pseudomonadati</taxon>
        <taxon>Pseudomonadota</taxon>
        <taxon>Betaproteobacteria</taxon>
        <taxon>Neisseriales</taxon>
        <taxon>Neisseriaceae</taxon>
        <taxon>Neisseria</taxon>
    </lineage>
</organism>
<dbReference type="EMBL" id="CP001050">
    <property type="protein sequence ID" value="ACF31097.1"/>
    <property type="molecule type" value="Genomic_DNA"/>
</dbReference>
<dbReference type="AlphaFoldDB" id="B4RR39"/>
<evidence type="ECO:0000313" key="1">
    <source>
        <dbReference type="EMBL" id="ACF31097.1"/>
    </source>
</evidence>
<dbReference type="Proteomes" id="UP000002564">
    <property type="component" value="Chromosome"/>
</dbReference>
<protein>
    <submittedName>
        <fullName evidence="1">Uncharacterized protein</fullName>
    </submittedName>
</protein>